<evidence type="ECO:0000313" key="4">
    <source>
        <dbReference type="EMBL" id="CAF1272263.1"/>
    </source>
</evidence>
<dbReference type="EMBL" id="CAJNRF010002730">
    <property type="protein sequence ID" value="CAF2041839.1"/>
    <property type="molecule type" value="Genomic_DNA"/>
</dbReference>
<dbReference type="PROSITE" id="PS50217">
    <property type="entry name" value="BZIP"/>
    <property type="match status" value="1"/>
</dbReference>
<dbReference type="EMBL" id="CAJOBI010004154">
    <property type="protein sequence ID" value="CAF3992504.1"/>
    <property type="molecule type" value="Genomic_DNA"/>
</dbReference>
<reference evidence="7" key="1">
    <citation type="submission" date="2021-02" db="EMBL/GenBank/DDBJ databases">
        <authorList>
            <person name="Nowell W R."/>
        </authorList>
    </citation>
    <scope>NUCLEOTIDE SEQUENCE</scope>
</reference>
<dbReference type="Proteomes" id="UP000663855">
    <property type="component" value="Unassembled WGS sequence"/>
</dbReference>
<dbReference type="Proteomes" id="UP000676336">
    <property type="component" value="Unassembled WGS sequence"/>
</dbReference>
<dbReference type="OrthoDB" id="10051130at2759"/>
<evidence type="ECO:0000313" key="12">
    <source>
        <dbReference type="Proteomes" id="UP000663824"/>
    </source>
</evidence>
<dbReference type="EMBL" id="CAJNRE010015945">
    <property type="protein sequence ID" value="CAF2142285.1"/>
    <property type="molecule type" value="Genomic_DNA"/>
</dbReference>
<keyword evidence="13" id="KW-1185">Reference proteome</keyword>
<evidence type="ECO:0000313" key="9">
    <source>
        <dbReference type="EMBL" id="CAF3992504.1"/>
    </source>
</evidence>
<feature type="coiled-coil region" evidence="1">
    <location>
        <begin position="77"/>
        <end position="136"/>
    </location>
</feature>
<dbReference type="AlphaFoldDB" id="A0A816X4T8"/>
<dbReference type="Pfam" id="PF07716">
    <property type="entry name" value="bZIP_2"/>
    <property type="match status" value="1"/>
</dbReference>
<dbReference type="GO" id="GO:0003700">
    <property type="term" value="F:DNA-binding transcription factor activity"/>
    <property type="evidence" value="ECO:0007669"/>
    <property type="project" value="InterPro"/>
</dbReference>
<gene>
    <name evidence="11" type="ORF">BYL167_LOCUS15117</name>
    <name evidence="4" type="ORF">CJN711_LOCUS15537</name>
    <name evidence="10" type="ORF">GIL414_LOCUS11517</name>
    <name evidence="5" type="ORF">KQP761_LOCUS28159</name>
    <name evidence="7" type="ORF">MBJ925_LOCUS29732</name>
    <name evidence="8" type="ORF">OVN521_LOCUS393</name>
    <name evidence="9" type="ORF">SMN809_LOCUS11479</name>
    <name evidence="6" type="ORF">WKI299_LOCUS8462</name>
</gene>
<evidence type="ECO:0000313" key="8">
    <source>
        <dbReference type="EMBL" id="CAF3738098.1"/>
    </source>
</evidence>
<dbReference type="SMART" id="SM00338">
    <property type="entry name" value="BRLZ"/>
    <property type="match status" value="1"/>
</dbReference>
<evidence type="ECO:0000259" key="3">
    <source>
        <dbReference type="PROSITE" id="PS50217"/>
    </source>
</evidence>
<dbReference type="EMBL" id="CAJOBG010000021">
    <property type="protein sequence ID" value="CAF3738098.1"/>
    <property type="molecule type" value="Genomic_DNA"/>
</dbReference>
<feature type="compositionally biased region" description="Low complexity" evidence="2">
    <location>
        <begin position="19"/>
        <end position="34"/>
    </location>
</feature>
<evidence type="ECO:0000313" key="11">
    <source>
        <dbReference type="EMBL" id="CAF4027172.1"/>
    </source>
</evidence>
<dbReference type="Proteomes" id="UP000663866">
    <property type="component" value="Unassembled WGS sequence"/>
</dbReference>
<evidence type="ECO:0000313" key="7">
    <source>
        <dbReference type="EMBL" id="CAF2142285.1"/>
    </source>
</evidence>
<dbReference type="EMBL" id="CAJNOV010007177">
    <property type="protein sequence ID" value="CAF1272263.1"/>
    <property type="molecule type" value="Genomic_DNA"/>
</dbReference>
<organism evidence="7 12">
    <name type="scientific">Rotaria magnacalcarata</name>
    <dbReference type="NCBI Taxonomy" id="392030"/>
    <lineage>
        <taxon>Eukaryota</taxon>
        <taxon>Metazoa</taxon>
        <taxon>Spiralia</taxon>
        <taxon>Gnathifera</taxon>
        <taxon>Rotifera</taxon>
        <taxon>Eurotatoria</taxon>
        <taxon>Bdelloidea</taxon>
        <taxon>Philodinida</taxon>
        <taxon>Philodinidae</taxon>
        <taxon>Rotaria</taxon>
    </lineage>
</organism>
<keyword evidence="1" id="KW-0175">Coiled coil</keyword>
<evidence type="ECO:0000313" key="13">
    <source>
        <dbReference type="Proteomes" id="UP000663866"/>
    </source>
</evidence>
<dbReference type="SUPFAM" id="SSF57959">
    <property type="entry name" value="Leucine zipper domain"/>
    <property type="match status" value="1"/>
</dbReference>
<dbReference type="InterPro" id="IPR046347">
    <property type="entry name" value="bZIP_sf"/>
</dbReference>
<evidence type="ECO:0000256" key="2">
    <source>
        <dbReference type="SAM" id="MobiDB-lite"/>
    </source>
</evidence>
<accession>A0A816X4T8</accession>
<dbReference type="EMBL" id="CAJOBJ010004324">
    <property type="protein sequence ID" value="CAF3996673.1"/>
    <property type="molecule type" value="Genomic_DNA"/>
</dbReference>
<dbReference type="Proteomes" id="UP000681967">
    <property type="component" value="Unassembled WGS sequence"/>
</dbReference>
<evidence type="ECO:0000313" key="6">
    <source>
        <dbReference type="EMBL" id="CAF2041839.1"/>
    </source>
</evidence>
<dbReference type="Proteomes" id="UP000681720">
    <property type="component" value="Unassembled WGS sequence"/>
</dbReference>
<evidence type="ECO:0000313" key="5">
    <source>
        <dbReference type="EMBL" id="CAF1641522.1"/>
    </source>
</evidence>
<evidence type="ECO:0000313" key="10">
    <source>
        <dbReference type="EMBL" id="CAF3996673.1"/>
    </source>
</evidence>
<name>A0A816X4T8_9BILA</name>
<dbReference type="Proteomes" id="UP000663824">
    <property type="component" value="Unassembled WGS sequence"/>
</dbReference>
<evidence type="ECO:0000256" key="1">
    <source>
        <dbReference type="SAM" id="Coils"/>
    </source>
</evidence>
<dbReference type="EMBL" id="CAJNOW010015393">
    <property type="protein sequence ID" value="CAF1641522.1"/>
    <property type="molecule type" value="Genomic_DNA"/>
</dbReference>
<sequence>MKSNKSPSSLYQTQRSNTSMQSNNSEASSSLSSSNIVQYGPIQVRLCRRPAPTIATGRRSKHLVLIGEEAVKREKRREKNREAARKLKEKRQCIEDELSQKLQELQGEHINLQNYLQQLQQRKTNLQEKVNNSGIDPLINLLSKEHQDFTLRFEEYINDLDLFDESIENNFNFDFDTHSNSMIDD</sequence>
<dbReference type="Gene3D" id="1.20.5.170">
    <property type="match status" value="1"/>
</dbReference>
<feature type="region of interest" description="Disordered" evidence="2">
    <location>
        <begin position="1"/>
        <end position="34"/>
    </location>
</feature>
<dbReference type="InterPro" id="IPR004827">
    <property type="entry name" value="bZIP"/>
</dbReference>
<protein>
    <recommendedName>
        <fullName evidence="3">BZIP domain-containing protein</fullName>
    </recommendedName>
</protein>
<feature type="domain" description="BZIP" evidence="3">
    <location>
        <begin position="70"/>
        <end position="133"/>
    </location>
</feature>
<feature type="compositionally biased region" description="Polar residues" evidence="2">
    <location>
        <begin position="1"/>
        <end position="18"/>
    </location>
</feature>
<dbReference type="Proteomes" id="UP000663856">
    <property type="component" value="Unassembled WGS sequence"/>
</dbReference>
<dbReference type="Proteomes" id="UP000663834">
    <property type="component" value="Unassembled WGS sequence"/>
</dbReference>
<comment type="caution">
    <text evidence="7">The sequence shown here is derived from an EMBL/GenBank/DDBJ whole genome shotgun (WGS) entry which is preliminary data.</text>
</comment>
<proteinExistence type="predicted"/>
<dbReference type="EMBL" id="CAJOBH010005523">
    <property type="protein sequence ID" value="CAF4027172.1"/>
    <property type="molecule type" value="Genomic_DNA"/>
</dbReference>